<dbReference type="Gramene" id="ESR61919">
    <property type="protein sequence ID" value="ESR61919"/>
    <property type="gene ID" value="CICLE_v10017038mg"/>
</dbReference>
<dbReference type="Gene3D" id="1.20.5.490">
    <property type="entry name" value="Single helix bin"/>
    <property type="match status" value="1"/>
</dbReference>
<proteinExistence type="predicted"/>
<dbReference type="AlphaFoldDB" id="V4W704"/>
<feature type="coiled-coil region" evidence="1">
    <location>
        <begin position="62"/>
        <end position="89"/>
    </location>
</feature>
<evidence type="ECO:0000313" key="3">
    <source>
        <dbReference type="EMBL" id="ESR61919.1"/>
    </source>
</evidence>
<keyword evidence="4" id="KW-1185">Reference proteome</keyword>
<protein>
    <submittedName>
        <fullName evidence="3">Uncharacterized protein</fullName>
    </submittedName>
</protein>
<reference evidence="3 4" key="1">
    <citation type="submission" date="2013-10" db="EMBL/GenBank/DDBJ databases">
        <authorList>
            <consortium name="International Citrus Genome Consortium"/>
            <person name="Jenkins J."/>
            <person name="Schmutz J."/>
            <person name="Prochnik S."/>
            <person name="Rokhsar D."/>
            <person name="Gmitter F."/>
            <person name="Ollitrault P."/>
            <person name="Machado M."/>
            <person name="Talon M."/>
            <person name="Wincker P."/>
            <person name="Jaillon O."/>
            <person name="Morgante M."/>
        </authorList>
    </citation>
    <scope>NUCLEOTIDE SEQUENCE</scope>
    <source>
        <strain evidence="4">cv. Clemenules</strain>
    </source>
</reference>
<evidence type="ECO:0000313" key="4">
    <source>
        <dbReference type="Proteomes" id="UP000030687"/>
    </source>
</evidence>
<name>V4W704_CITCL</name>
<organism evidence="3 4">
    <name type="scientific">Citrus clementina</name>
    <name type="common">Clementine</name>
    <name type="synonym">Citrus deliciosa x Citrus sinensis</name>
    <dbReference type="NCBI Taxonomy" id="85681"/>
    <lineage>
        <taxon>Eukaryota</taxon>
        <taxon>Viridiplantae</taxon>
        <taxon>Streptophyta</taxon>
        <taxon>Embryophyta</taxon>
        <taxon>Tracheophyta</taxon>
        <taxon>Spermatophyta</taxon>
        <taxon>Magnoliopsida</taxon>
        <taxon>eudicotyledons</taxon>
        <taxon>Gunneridae</taxon>
        <taxon>Pentapetalae</taxon>
        <taxon>rosids</taxon>
        <taxon>malvids</taxon>
        <taxon>Sapindales</taxon>
        <taxon>Rutaceae</taxon>
        <taxon>Aurantioideae</taxon>
        <taxon>Citrus</taxon>
    </lineage>
</organism>
<evidence type="ECO:0000256" key="2">
    <source>
        <dbReference type="SAM" id="MobiDB-lite"/>
    </source>
</evidence>
<gene>
    <name evidence="3" type="ORF">CICLE_v10017038mg</name>
</gene>
<accession>V4W704</accession>
<feature type="region of interest" description="Disordered" evidence="2">
    <location>
        <begin position="98"/>
        <end position="156"/>
    </location>
</feature>
<dbReference type="InParanoid" id="V4W704"/>
<keyword evidence="1" id="KW-0175">Coiled coil</keyword>
<feature type="compositionally biased region" description="Polar residues" evidence="2">
    <location>
        <begin position="125"/>
        <end position="156"/>
    </location>
</feature>
<sequence>MFVTRFPVRAVSGFRPTLTNHTIASRLVSKPLGSYPLQQSRQLRLTAEYQPDRQGTAVPRARKKKEDDVKVLEAKLAQKDEEIEELKTAIHSILAPLNELVKQRPKRKQSPNPDGEPKSKRRRVTPSNNNSGHDNSQGDQTAYSPATSTVTGYLHL</sequence>
<dbReference type="KEGG" id="cic:CICLE_v10017038mg"/>
<evidence type="ECO:0000256" key="1">
    <source>
        <dbReference type="SAM" id="Coils"/>
    </source>
</evidence>
<dbReference type="EMBL" id="KI536312">
    <property type="protein sequence ID" value="ESR61919.1"/>
    <property type="molecule type" value="Genomic_DNA"/>
</dbReference>
<dbReference type="Proteomes" id="UP000030687">
    <property type="component" value="Unassembled WGS sequence"/>
</dbReference>